<evidence type="ECO:0000313" key="2">
    <source>
        <dbReference type="Proteomes" id="UP000487350"/>
    </source>
</evidence>
<proteinExistence type="predicted"/>
<protein>
    <submittedName>
        <fullName evidence="1">Uncharacterized protein</fullName>
    </submittedName>
</protein>
<dbReference type="RefSeq" id="WP_153583438.1">
    <property type="nucleotide sequence ID" value="NZ_WJBU01000002.1"/>
</dbReference>
<accession>A0A844B6A7</accession>
<gene>
    <name evidence="1" type="ORF">GHT07_02235</name>
</gene>
<dbReference type="AlphaFoldDB" id="A0A844B6A7"/>
<name>A0A844B6A7_9BURK</name>
<keyword evidence="2" id="KW-1185">Reference proteome</keyword>
<sequence length="91" mass="9549">MAIKKKRRNEEGTAGNFALRTPQTECFKDELILVGGYSRGYTTHGVRASAAASSPAAATPSRSAAKVPAGQTGLRVGTFSTSLVMTLTYNP</sequence>
<organism evidence="1 2">
    <name type="scientific">Caenimonas koreensis DSM 17982</name>
    <dbReference type="NCBI Taxonomy" id="1121255"/>
    <lineage>
        <taxon>Bacteria</taxon>
        <taxon>Pseudomonadati</taxon>
        <taxon>Pseudomonadota</taxon>
        <taxon>Betaproteobacteria</taxon>
        <taxon>Burkholderiales</taxon>
        <taxon>Comamonadaceae</taxon>
        <taxon>Caenimonas</taxon>
    </lineage>
</organism>
<comment type="caution">
    <text evidence="1">The sequence shown here is derived from an EMBL/GenBank/DDBJ whole genome shotgun (WGS) entry which is preliminary data.</text>
</comment>
<dbReference type="EMBL" id="WJBU01000002">
    <property type="protein sequence ID" value="MRD46081.1"/>
    <property type="molecule type" value="Genomic_DNA"/>
</dbReference>
<dbReference type="Proteomes" id="UP000487350">
    <property type="component" value="Unassembled WGS sequence"/>
</dbReference>
<evidence type="ECO:0000313" key="1">
    <source>
        <dbReference type="EMBL" id="MRD46081.1"/>
    </source>
</evidence>
<reference evidence="1 2" key="1">
    <citation type="submission" date="2019-11" db="EMBL/GenBank/DDBJ databases">
        <title>Caenimonas koreensis gen. nov., sp. nov., isolated from activated sludge.</title>
        <authorList>
            <person name="Seung H.R."/>
        </authorList>
    </citation>
    <scope>NUCLEOTIDE SEQUENCE [LARGE SCALE GENOMIC DNA]</scope>
    <source>
        <strain evidence="1 2">EMB320</strain>
    </source>
</reference>